<dbReference type="KEGG" id="pco:PHACADRAFT_125329"/>
<dbReference type="SUPFAM" id="SSF51735">
    <property type="entry name" value="NAD(P)-binding Rossmann-fold domains"/>
    <property type="match status" value="1"/>
</dbReference>
<feature type="domain" description="NAD(P)-binding" evidence="1">
    <location>
        <begin position="9"/>
        <end position="84"/>
    </location>
</feature>
<dbReference type="STRING" id="650164.K5W3N3"/>
<dbReference type="PANTHER" id="PTHR48079">
    <property type="entry name" value="PROTEIN YEEZ"/>
    <property type="match status" value="1"/>
</dbReference>
<dbReference type="RefSeq" id="XP_007398222.1">
    <property type="nucleotide sequence ID" value="XM_007398160.1"/>
</dbReference>
<gene>
    <name evidence="2" type="ORF">PHACADRAFT_125329</name>
</gene>
<dbReference type="GO" id="GO:0004029">
    <property type="term" value="F:aldehyde dehydrogenase (NAD+) activity"/>
    <property type="evidence" value="ECO:0007669"/>
    <property type="project" value="TreeGrafter"/>
</dbReference>
<dbReference type="PANTHER" id="PTHR48079:SF6">
    <property type="entry name" value="NAD(P)-BINDING DOMAIN-CONTAINING PROTEIN-RELATED"/>
    <property type="match status" value="1"/>
</dbReference>
<evidence type="ECO:0000313" key="2">
    <source>
        <dbReference type="EMBL" id="EKM53534.1"/>
    </source>
</evidence>
<name>K5W3N3_PHACS</name>
<sequence length="345" mass="37465">MVKTIFYLGATGFLSGDILPQLARDFPNDTVRALVRNPTPERVAKLQGLHPGLVVVEGDLNDAKVIVEEASKADIVVNSASSDHWPSVCATLEGLEKNSAGRPGNPPLYLHVSGCGIISNNTRGEKTENPEFWTDIGLDLDDCDPTNTHLESDKPAIAAGKRKNNSIRSIIVYPGQIYGVGNGVQKVTLWLRIFMDYAKRVGYGGTWGRGFNAQNTIHVKDLADAILMILRAASEGKAGEGADGLYFAVTPTLLSYGEWVKAMGDHLYNKGITKEPGAKPMPEEIVEPLGHYGWSLLGGSMFAKADRLTRMGWKSVESDRISLMESLPAMIDAALEDDKPYVHIS</sequence>
<dbReference type="Gene3D" id="3.40.50.720">
    <property type="entry name" value="NAD(P)-binding Rossmann-like Domain"/>
    <property type="match status" value="1"/>
</dbReference>
<protein>
    <recommendedName>
        <fullName evidence="1">NAD(P)-binding domain-containing protein</fullName>
    </recommendedName>
</protein>
<evidence type="ECO:0000313" key="3">
    <source>
        <dbReference type="Proteomes" id="UP000008370"/>
    </source>
</evidence>
<dbReference type="InterPro" id="IPR016040">
    <property type="entry name" value="NAD(P)-bd_dom"/>
</dbReference>
<dbReference type="OrthoDB" id="2130169at2759"/>
<dbReference type="EMBL" id="JH930474">
    <property type="protein sequence ID" value="EKM53534.1"/>
    <property type="molecule type" value="Genomic_DNA"/>
</dbReference>
<evidence type="ECO:0000259" key="1">
    <source>
        <dbReference type="Pfam" id="PF13460"/>
    </source>
</evidence>
<dbReference type="HOGENOM" id="CLU_007383_12_2_1"/>
<dbReference type="InParanoid" id="K5W3N3"/>
<dbReference type="Pfam" id="PF13460">
    <property type="entry name" value="NAD_binding_10"/>
    <property type="match status" value="1"/>
</dbReference>
<dbReference type="InterPro" id="IPR036291">
    <property type="entry name" value="NAD(P)-bd_dom_sf"/>
</dbReference>
<dbReference type="Proteomes" id="UP000008370">
    <property type="component" value="Unassembled WGS sequence"/>
</dbReference>
<dbReference type="InterPro" id="IPR051783">
    <property type="entry name" value="NAD(P)-dependent_oxidoreduct"/>
</dbReference>
<keyword evidence="3" id="KW-1185">Reference proteome</keyword>
<dbReference type="GeneID" id="18908020"/>
<dbReference type="AlphaFoldDB" id="K5W3N3"/>
<organism evidence="2 3">
    <name type="scientific">Phanerochaete carnosa (strain HHB-10118-sp)</name>
    <name type="common">White-rot fungus</name>
    <name type="synonym">Peniophora carnosa</name>
    <dbReference type="NCBI Taxonomy" id="650164"/>
    <lineage>
        <taxon>Eukaryota</taxon>
        <taxon>Fungi</taxon>
        <taxon>Dikarya</taxon>
        <taxon>Basidiomycota</taxon>
        <taxon>Agaricomycotina</taxon>
        <taxon>Agaricomycetes</taxon>
        <taxon>Polyporales</taxon>
        <taxon>Phanerochaetaceae</taxon>
        <taxon>Phanerochaete</taxon>
    </lineage>
</organism>
<accession>K5W3N3</accession>
<dbReference type="GO" id="GO:0005737">
    <property type="term" value="C:cytoplasm"/>
    <property type="evidence" value="ECO:0007669"/>
    <property type="project" value="TreeGrafter"/>
</dbReference>
<reference evidence="2 3" key="1">
    <citation type="journal article" date="2012" name="BMC Genomics">
        <title>Comparative genomics of the white-rot fungi, Phanerochaete carnosa and P. chrysosporium, to elucidate the genetic basis of the distinct wood types they colonize.</title>
        <authorList>
            <person name="Suzuki H."/>
            <person name="MacDonald J."/>
            <person name="Syed K."/>
            <person name="Salamov A."/>
            <person name="Hori C."/>
            <person name="Aerts A."/>
            <person name="Henrissat B."/>
            <person name="Wiebenga A."/>
            <person name="vanKuyk P.A."/>
            <person name="Barry K."/>
            <person name="Lindquist E."/>
            <person name="LaButti K."/>
            <person name="Lapidus A."/>
            <person name="Lucas S."/>
            <person name="Coutinho P."/>
            <person name="Gong Y."/>
            <person name="Samejima M."/>
            <person name="Mahadevan R."/>
            <person name="Abou-Zaid M."/>
            <person name="de Vries R.P."/>
            <person name="Igarashi K."/>
            <person name="Yadav J.S."/>
            <person name="Grigoriev I.V."/>
            <person name="Master E.R."/>
        </authorList>
    </citation>
    <scope>NUCLEOTIDE SEQUENCE [LARGE SCALE GENOMIC DNA]</scope>
    <source>
        <strain evidence="2 3">HHB-10118-sp</strain>
    </source>
</reference>
<proteinExistence type="predicted"/>